<protein>
    <submittedName>
        <fullName evidence="2">Uncharacterized protein</fullName>
    </submittedName>
</protein>
<proteinExistence type="predicted"/>
<evidence type="ECO:0000313" key="1">
    <source>
        <dbReference type="Proteomes" id="UP000887580"/>
    </source>
</evidence>
<dbReference type="WBParaSite" id="PS1159_v2.g19128.t1">
    <property type="protein sequence ID" value="PS1159_v2.g19128.t1"/>
    <property type="gene ID" value="PS1159_v2.g19128"/>
</dbReference>
<organism evidence="1 2">
    <name type="scientific">Panagrolaimus sp. PS1159</name>
    <dbReference type="NCBI Taxonomy" id="55785"/>
    <lineage>
        <taxon>Eukaryota</taxon>
        <taxon>Metazoa</taxon>
        <taxon>Ecdysozoa</taxon>
        <taxon>Nematoda</taxon>
        <taxon>Chromadorea</taxon>
        <taxon>Rhabditida</taxon>
        <taxon>Tylenchina</taxon>
        <taxon>Panagrolaimomorpha</taxon>
        <taxon>Panagrolaimoidea</taxon>
        <taxon>Panagrolaimidae</taxon>
        <taxon>Panagrolaimus</taxon>
    </lineage>
</organism>
<dbReference type="Proteomes" id="UP000887580">
    <property type="component" value="Unplaced"/>
</dbReference>
<evidence type="ECO:0000313" key="2">
    <source>
        <dbReference type="WBParaSite" id="PS1159_v2.g19128.t1"/>
    </source>
</evidence>
<sequence>MATILEDYDKSTAPYPNKSIDVHAEITIQDIGSLSEMTSSFIVDLWFSQIWTDPRLVFEHLSCKANLSLDEKIVEQLWTPNACFADSKSSYIHQSPESNILLIIYSNGTIWLNHRVRVHGRCYMRLENFPCKLKLETCGYSMSEVRLHWLPWNPVTIANDNFQLPDFRFVNLTFERKVHHYASGSWDQLQISFTFKRLYGFYVLQAYLLAYLAVAISWISFFIDSKSLPSRIILGVNSLMALTFQMGNVVRGLPRVSYVKAIDLFFFVCCTFIFLSLLELAVIGFIDKYHDVRLRKMARSERRVRAVMVGQASDSLLLALRSSDATCHDRRFEQFGAAQLQTQFINNLDSTVQNCAKFKYTSICLAHKIDSACARLFPLLFGAFNIAYWSYYLTRD</sequence>
<name>A0AC35FML6_9BILA</name>
<accession>A0AC35FML6</accession>
<reference evidence="2" key="1">
    <citation type="submission" date="2022-11" db="UniProtKB">
        <authorList>
            <consortium name="WormBaseParasite"/>
        </authorList>
    </citation>
    <scope>IDENTIFICATION</scope>
</reference>